<proteinExistence type="predicted"/>
<evidence type="ECO:0000313" key="3">
    <source>
        <dbReference type="Proteomes" id="UP000770661"/>
    </source>
</evidence>
<feature type="region of interest" description="Disordered" evidence="1">
    <location>
        <begin position="1"/>
        <end position="54"/>
    </location>
</feature>
<comment type="caution">
    <text evidence="2">The sequence shown here is derived from an EMBL/GenBank/DDBJ whole genome shotgun (WGS) entry which is preliminary data.</text>
</comment>
<name>A0A8J4YB05_CHIOP</name>
<gene>
    <name evidence="2" type="ORF">GWK47_042825</name>
</gene>
<dbReference type="Proteomes" id="UP000770661">
    <property type="component" value="Unassembled WGS sequence"/>
</dbReference>
<keyword evidence="3" id="KW-1185">Reference proteome</keyword>
<feature type="compositionally biased region" description="Low complexity" evidence="1">
    <location>
        <begin position="12"/>
        <end position="26"/>
    </location>
</feature>
<feature type="region of interest" description="Disordered" evidence="1">
    <location>
        <begin position="75"/>
        <end position="96"/>
    </location>
</feature>
<dbReference type="AlphaFoldDB" id="A0A8J4YB05"/>
<protein>
    <submittedName>
        <fullName evidence="2">Uncharacterized protein</fullName>
    </submittedName>
</protein>
<sequence length="177" mass="19183">MVGTTPPHPRNTRPLPTPLITTQTPRAASHIPQRTGNLTRAHLTAPSTPPRIRRSVSLADISRAARSGLEGEYCHPERCKMSSASGVGLPSQPPRSPYPYSLLSDFPKSTLIFEECRNSSSLSGTVPQVADRRRRQSRELAAIHAPRTSQPPVLLHCEGHSCVAPSGDTLQKQWGAA</sequence>
<dbReference type="EMBL" id="JACEEZ010008338">
    <property type="protein sequence ID" value="KAG0723373.1"/>
    <property type="molecule type" value="Genomic_DNA"/>
</dbReference>
<evidence type="ECO:0000313" key="2">
    <source>
        <dbReference type="EMBL" id="KAG0723373.1"/>
    </source>
</evidence>
<organism evidence="2 3">
    <name type="scientific">Chionoecetes opilio</name>
    <name type="common">Atlantic snow crab</name>
    <name type="synonym">Cancer opilio</name>
    <dbReference type="NCBI Taxonomy" id="41210"/>
    <lineage>
        <taxon>Eukaryota</taxon>
        <taxon>Metazoa</taxon>
        <taxon>Ecdysozoa</taxon>
        <taxon>Arthropoda</taxon>
        <taxon>Crustacea</taxon>
        <taxon>Multicrustacea</taxon>
        <taxon>Malacostraca</taxon>
        <taxon>Eumalacostraca</taxon>
        <taxon>Eucarida</taxon>
        <taxon>Decapoda</taxon>
        <taxon>Pleocyemata</taxon>
        <taxon>Brachyura</taxon>
        <taxon>Eubrachyura</taxon>
        <taxon>Majoidea</taxon>
        <taxon>Majidae</taxon>
        <taxon>Chionoecetes</taxon>
    </lineage>
</organism>
<reference evidence="2" key="1">
    <citation type="submission" date="2020-07" db="EMBL/GenBank/DDBJ databases">
        <title>The High-quality genome of the commercially important snow crab, Chionoecetes opilio.</title>
        <authorList>
            <person name="Jeong J.-H."/>
            <person name="Ryu S."/>
        </authorList>
    </citation>
    <scope>NUCLEOTIDE SEQUENCE</scope>
    <source>
        <strain evidence="2">MADBK_172401_WGS</strain>
        <tissue evidence="2">Digestive gland</tissue>
    </source>
</reference>
<accession>A0A8J4YB05</accession>
<evidence type="ECO:0000256" key="1">
    <source>
        <dbReference type="SAM" id="MobiDB-lite"/>
    </source>
</evidence>